<proteinExistence type="inferred from homology"/>
<feature type="transmembrane region" description="Helical" evidence="6">
    <location>
        <begin position="31"/>
        <end position="50"/>
    </location>
</feature>
<dbReference type="InterPro" id="IPR015414">
    <property type="entry name" value="TMEM64"/>
</dbReference>
<accession>A0A0U4W3C0</accession>
<comment type="caution">
    <text evidence="6">Lacks conserved residue(s) required for the propagation of feature annotation.</text>
</comment>
<dbReference type="AlphaFoldDB" id="A0A0U4W3C0"/>
<keyword evidence="5 6" id="KW-0472">Membrane</keyword>
<dbReference type="KEGG" id="cthi:THC_1210"/>
<evidence type="ECO:0000256" key="1">
    <source>
        <dbReference type="ARBA" id="ARBA00004651"/>
    </source>
</evidence>
<dbReference type="PANTHER" id="PTHR12677">
    <property type="entry name" value="GOLGI APPARATUS MEMBRANE PROTEIN TVP38-RELATED"/>
    <property type="match status" value="1"/>
</dbReference>
<sequence length="204" mass="23291">MAYKKLMWDNLLNFWEDRTLLRDIIKEHPHLGPFLFVLLQALQVVVAPLPGEVTGFMAGFLFGAFWGFVLSVTGIFLGSALVFLLVRSLRKHFLSRYEGHPFYLKVKKLFKKFGLSGVFFLYLFPGFPKDLVNYLMPFMPISLKAFLIVSTLGRAPGTLALSIQGDVVYGGHPYKILIVTATFLLAFFIFILLRKRLENYLNNS</sequence>
<feature type="transmembrane region" description="Helical" evidence="6">
    <location>
        <begin position="56"/>
        <end position="89"/>
    </location>
</feature>
<evidence type="ECO:0000256" key="5">
    <source>
        <dbReference type="ARBA" id="ARBA00023136"/>
    </source>
</evidence>
<evidence type="ECO:0000259" key="7">
    <source>
        <dbReference type="Pfam" id="PF09335"/>
    </source>
</evidence>
<dbReference type="RefSeq" id="WP_068514771.1">
    <property type="nucleotide sequence ID" value="NZ_AP014945.1"/>
</dbReference>
<dbReference type="OrthoDB" id="9812980at2"/>
<dbReference type="Pfam" id="PF09335">
    <property type="entry name" value="VTT_dom"/>
    <property type="match status" value="1"/>
</dbReference>
<keyword evidence="9" id="KW-1185">Reference proteome</keyword>
<comment type="subcellular location">
    <subcellularLocation>
        <location evidence="1 6">Cell membrane</location>
        <topology evidence="1 6">Multi-pass membrane protein</topology>
    </subcellularLocation>
</comment>
<organism evidence="8 9">
    <name type="scientific">Caldimicrobium thiodismutans</name>
    <dbReference type="NCBI Taxonomy" id="1653476"/>
    <lineage>
        <taxon>Bacteria</taxon>
        <taxon>Pseudomonadati</taxon>
        <taxon>Thermodesulfobacteriota</taxon>
        <taxon>Thermodesulfobacteria</taxon>
        <taxon>Thermodesulfobacteriales</taxon>
        <taxon>Thermodesulfobacteriaceae</taxon>
        <taxon>Caldimicrobium</taxon>
    </lineage>
</organism>
<evidence type="ECO:0000256" key="3">
    <source>
        <dbReference type="ARBA" id="ARBA00022692"/>
    </source>
</evidence>
<dbReference type="InterPro" id="IPR032816">
    <property type="entry name" value="VTT_dom"/>
</dbReference>
<name>A0A0U4W3C0_9BACT</name>
<reference evidence="8 9" key="1">
    <citation type="journal article" date="2016" name="Int. J. Syst. Evol. Microbiol.">
        <title>Caldimicrobium thiodismutans sp. nov., a sulfur-disproportionating bacterium isolated from a hot spring, and emended description of the genus Caldimicrobium.</title>
        <authorList>
            <person name="Kojima H."/>
            <person name="Umezawa K."/>
            <person name="Fukui M."/>
        </authorList>
    </citation>
    <scope>NUCLEOTIDE SEQUENCE [LARGE SCALE GENOMIC DNA]</scope>
    <source>
        <strain evidence="8 9">TF1</strain>
    </source>
</reference>
<gene>
    <name evidence="8" type="ORF">THC_1210</name>
</gene>
<dbReference type="EMBL" id="AP014945">
    <property type="protein sequence ID" value="BAU23581.1"/>
    <property type="molecule type" value="Genomic_DNA"/>
</dbReference>
<feature type="domain" description="VTT" evidence="7">
    <location>
        <begin position="49"/>
        <end position="165"/>
    </location>
</feature>
<keyword evidence="4 6" id="KW-1133">Transmembrane helix</keyword>
<evidence type="ECO:0000256" key="4">
    <source>
        <dbReference type="ARBA" id="ARBA00022989"/>
    </source>
</evidence>
<evidence type="ECO:0000313" key="8">
    <source>
        <dbReference type="EMBL" id="BAU23581.1"/>
    </source>
</evidence>
<feature type="transmembrane region" description="Helical" evidence="6">
    <location>
        <begin position="109"/>
        <end position="128"/>
    </location>
</feature>
<comment type="similarity">
    <text evidence="6">Belongs to the TVP38/TMEM64 family.</text>
</comment>
<keyword evidence="2 6" id="KW-1003">Cell membrane</keyword>
<evidence type="ECO:0000256" key="6">
    <source>
        <dbReference type="RuleBase" id="RU366058"/>
    </source>
</evidence>
<feature type="transmembrane region" description="Helical" evidence="6">
    <location>
        <begin position="174"/>
        <end position="193"/>
    </location>
</feature>
<evidence type="ECO:0000256" key="2">
    <source>
        <dbReference type="ARBA" id="ARBA00022475"/>
    </source>
</evidence>
<evidence type="ECO:0000313" key="9">
    <source>
        <dbReference type="Proteomes" id="UP000068196"/>
    </source>
</evidence>
<dbReference type="Proteomes" id="UP000068196">
    <property type="component" value="Chromosome"/>
</dbReference>
<protein>
    <recommendedName>
        <fullName evidence="6">TVP38/TMEM64 family membrane protein</fullName>
    </recommendedName>
</protein>
<reference evidence="9" key="2">
    <citation type="journal article" date="2016" name="Int. J. Syst. Evol. Microbiol.">
        <title>Caldimicrobium thiodismutans sp. nov., a sulfur-disproportionating bacterium isolated from a hot spring.</title>
        <authorList>
            <person name="Kojima H."/>
            <person name="Umezawa K."/>
            <person name="Fukui M."/>
        </authorList>
    </citation>
    <scope>NUCLEOTIDE SEQUENCE [LARGE SCALE GENOMIC DNA]</scope>
    <source>
        <strain evidence="9">TF1</strain>
    </source>
</reference>
<dbReference type="GO" id="GO:0005886">
    <property type="term" value="C:plasma membrane"/>
    <property type="evidence" value="ECO:0007669"/>
    <property type="project" value="UniProtKB-SubCell"/>
</dbReference>
<dbReference type="STRING" id="1653476.THC_1210"/>
<keyword evidence="3 6" id="KW-0812">Transmembrane</keyword>
<dbReference type="PATRIC" id="fig|1653476.3.peg.1257"/>
<dbReference type="PANTHER" id="PTHR12677:SF59">
    <property type="entry name" value="GOLGI APPARATUS MEMBRANE PROTEIN TVP38-RELATED"/>
    <property type="match status" value="1"/>
</dbReference>